<dbReference type="FunFam" id="1.20.1250.40:FF:000003">
    <property type="entry name" value="DNA-directed RNA polymerase II subunit rpb4"/>
    <property type="match status" value="1"/>
</dbReference>
<protein>
    <submittedName>
        <fullName evidence="6">HRDC-like protein</fullName>
    </submittedName>
</protein>
<reference evidence="6" key="2">
    <citation type="submission" date="2023-06" db="EMBL/GenBank/DDBJ databases">
        <authorList>
            <consortium name="Lawrence Berkeley National Laboratory"/>
            <person name="Haridas S."/>
            <person name="Hensen N."/>
            <person name="Bonometti L."/>
            <person name="Westerberg I."/>
            <person name="Brannstrom I.O."/>
            <person name="Guillou S."/>
            <person name="Cros-Aarteil S."/>
            <person name="Calhoun S."/>
            <person name="Kuo A."/>
            <person name="Mondo S."/>
            <person name="Pangilinan J."/>
            <person name="Riley R."/>
            <person name="Labutti K."/>
            <person name="Andreopoulos B."/>
            <person name="Lipzen A."/>
            <person name="Chen C."/>
            <person name="Yanf M."/>
            <person name="Daum C."/>
            <person name="Ng V."/>
            <person name="Clum A."/>
            <person name="Steindorff A."/>
            <person name="Ohm R."/>
            <person name="Martin F."/>
            <person name="Silar P."/>
            <person name="Natvig D."/>
            <person name="Lalanne C."/>
            <person name="Gautier V."/>
            <person name="Ament-Velasquez S.L."/>
            <person name="Kruys A."/>
            <person name="Hutchinson M.I."/>
            <person name="Powell A.J."/>
            <person name="Barry K."/>
            <person name="Miller A.N."/>
            <person name="Grigoriev I.V."/>
            <person name="Debuchy R."/>
            <person name="Gladieux P."/>
            <person name="Thoren M.H."/>
            <person name="Johannesson H."/>
        </authorList>
    </citation>
    <scope>NUCLEOTIDE SEQUENCE</scope>
    <source>
        <strain evidence="6">CBS 168.71</strain>
    </source>
</reference>
<dbReference type="RefSeq" id="XP_062662620.1">
    <property type="nucleotide sequence ID" value="XM_062800316.1"/>
</dbReference>
<evidence type="ECO:0000259" key="5">
    <source>
        <dbReference type="SMART" id="SM00657"/>
    </source>
</evidence>
<comment type="similarity">
    <text evidence="3">Belongs to the eukaryotic RPB4 RNA polymerase subunit family.</text>
</comment>
<comment type="caution">
    <text evidence="6">The sequence shown here is derived from an EMBL/GenBank/DDBJ whole genome shotgun (WGS) entry which is preliminary data.</text>
</comment>
<sequence>MSDQNHAPTSRSKPPPPGEEEAGAVLKLGEFEGVDTLTLSEASLVIDALILKRRKDRKDRNETDVLNKTLDYLDAFARFKEKENVEAVERLLSSHKELTKFERAHIGSLCCDNADECKTMIPSLADKISDEDLQELLDEMAKLMSS</sequence>
<dbReference type="Proteomes" id="UP001278766">
    <property type="component" value="Unassembled WGS sequence"/>
</dbReference>
<evidence type="ECO:0000256" key="2">
    <source>
        <dbReference type="ARBA" id="ARBA00023242"/>
    </source>
</evidence>
<dbReference type="EMBL" id="JAUEPN010000002">
    <property type="protein sequence ID" value="KAK3299106.1"/>
    <property type="molecule type" value="Genomic_DNA"/>
</dbReference>
<evidence type="ECO:0000256" key="1">
    <source>
        <dbReference type="ARBA" id="ARBA00004123"/>
    </source>
</evidence>
<dbReference type="Pfam" id="PF03874">
    <property type="entry name" value="RNA_pol_Rpb4"/>
    <property type="match status" value="1"/>
</dbReference>
<dbReference type="AlphaFoldDB" id="A0AAE0HNW6"/>
<dbReference type="InterPro" id="IPR010997">
    <property type="entry name" value="HRDC-like_sf"/>
</dbReference>
<dbReference type="InterPro" id="IPR045222">
    <property type="entry name" value="Rpb4-like"/>
</dbReference>
<feature type="domain" description="RNA polymerase Rpb4/RPC9 core" evidence="5">
    <location>
        <begin position="29"/>
        <end position="146"/>
    </location>
</feature>
<gene>
    <name evidence="6" type="ORF">B0H64DRAFT_317014</name>
</gene>
<dbReference type="GO" id="GO:0030880">
    <property type="term" value="C:RNA polymerase complex"/>
    <property type="evidence" value="ECO:0007669"/>
    <property type="project" value="InterPro"/>
</dbReference>
<feature type="compositionally biased region" description="Polar residues" evidence="4">
    <location>
        <begin position="1"/>
        <end position="12"/>
    </location>
</feature>
<dbReference type="GeneID" id="87837264"/>
<accession>A0AAE0HNW6</accession>
<proteinExistence type="inferred from homology"/>
<dbReference type="InterPro" id="IPR006590">
    <property type="entry name" value="RNA_pol_Rpb4/RPC9_core"/>
</dbReference>
<organism evidence="6 7">
    <name type="scientific">Chaetomium fimeti</name>
    <dbReference type="NCBI Taxonomy" id="1854472"/>
    <lineage>
        <taxon>Eukaryota</taxon>
        <taxon>Fungi</taxon>
        <taxon>Dikarya</taxon>
        <taxon>Ascomycota</taxon>
        <taxon>Pezizomycotina</taxon>
        <taxon>Sordariomycetes</taxon>
        <taxon>Sordariomycetidae</taxon>
        <taxon>Sordariales</taxon>
        <taxon>Chaetomiaceae</taxon>
        <taxon>Chaetomium</taxon>
    </lineage>
</organism>
<dbReference type="InterPro" id="IPR038324">
    <property type="entry name" value="Rpb4/RPC9_sf"/>
</dbReference>
<keyword evidence="2" id="KW-0539">Nucleus</keyword>
<dbReference type="PANTHER" id="PTHR21297">
    <property type="entry name" value="DNA-DIRECTED RNA POLYMERASE II"/>
    <property type="match status" value="1"/>
</dbReference>
<reference evidence="6" key="1">
    <citation type="journal article" date="2023" name="Mol. Phylogenet. Evol.">
        <title>Genome-scale phylogeny and comparative genomics of the fungal order Sordariales.</title>
        <authorList>
            <person name="Hensen N."/>
            <person name="Bonometti L."/>
            <person name="Westerberg I."/>
            <person name="Brannstrom I.O."/>
            <person name="Guillou S."/>
            <person name="Cros-Aarteil S."/>
            <person name="Calhoun S."/>
            <person name="Haridas S."/>
            <person name="Kuo A."/>
            <person name="Mondo S."/>
            <person name="Pangilinan J."/>
            <person name="Riley R."/>
            <person name="LaButti K."/>
            <person name="Andreopoulos B."/>
            <person name="Lipzen A."/>
            <person name="Chen C."/>
            <person name="Yan M."/>
            <person name="Daum C."/>
            <person name="Ng V."/>
            <person name="Clum A."/>
            <person name="Steindorff A."/>
            <person name="Ohm R.A."/>
            <person name="Martin F."/>
            <person name="Silar P."/>
            <person name="Natvig D.O."/>
            <person name="Lalanne C."/>
            <person name="Gautier V."/>
            <person name="Ament-Velasquez S.L."/>
            <person name="Kruys A."/>
            <person name="Hutchinson M.I."/>
            <person name="Powell A.J."/>
            <person name="Barry K."/>
            <person name="Miller A.N."/>
            <person name="Grigoriev I.V."/>
            <person name="Debuchy R."/>
            <person name="Gladieux P."/>
            <person name="Hiltunen Thoren M."/>
            <person name="Johannesson H."/>
        </authorList>
    </citation>
    <scope>NUCLEOTIDE SEQUENCE</scope>
    <source>
        <strain evidence="6">CBS 168.71</strain>
    </source>
</reference>
<name>A0AAE0HNW6_9PEZI</name>
<dbReference type="GO" id="GO:0005634">
    <property type="term" value="C:nucleus"/>
    <property type="evidence" value="ECO:0007669"/>
    <property type="project" value="UniProtKB-SubCell"/>
</dbReference>
<comment type="subcellular location">
    <subcellularLocation>
        <location evidence="1">Nucleus</location>
    </subcellularLocation>
</comment>
<dbReference type="InterPro" id="IPR005574">
    <property type="entry name" value="Rpb4/RPC9"/>
</dbReference>
<evidence type="ECO:0000313" key="6">
    <source>
        <dbReference type="EMBL" id="KAK3299106.1"/>
    </source>
</evidence>
<evidence type="ECO:0000256" key="3">
    <source>
        <dbReference type="ARBA" id="ARBA00025724"/>
    </source>
</evidence>
<dbReference type="GO" id="GO:0000166">
    <property type="term" value="F:nucleotide binding"/>
    <property type="evidence" value="ECO:0007669"/>
    <property type="project" value="InterPro"/>
</dbReference>
<dbReference type="SMART" id="SM00657">
    <property type="entry name" value="RPOL4c"/>
    <property type="match status" value="1"/>
</dbReference>
<keyword evidence="7" id="KW-1185">Reference proteome</keyword>
<dbReference type="GO" id="GO:0006352">
    <property type="term" value="P:DNA-templated transcription initiation"/>
    <property type="evidence" value="ECO:0007669"/>
    <property type="project" value="InterPro"/>
</dbReference>
<evidence type="ECO:0000313" key="7">
    <source>
        <dbReference type="Proteomes" id="UP001278766"/>
    </source>
</evidence>
<dbReference type="Gene3D" id="1.20.1250.40">
    <property type="match status" value="1"/>
</dbReference>
<evidence type="ECO:0000256" key="4">
    <source>
        <dbReference type="SAM" id="MobiDB-lite"/>
    </source>
</evidence>
<feature type="region of interest" description="Disordered" evidence="4">
    <location>
        <begin position="1"/>
        <end position="23"/>
    </location>
</feature>
<dbReference type="SUPFAM" id="SSF47819">
    <property type="entry name" value="HRDC-like"/>
    <property type="match status" value="1"/>
</dbReference>